<name>A0A1M5ZLJ3_9FIRM</name>
<dbReference type="STRING" id="1123282.SAMN02745823_03889"/>
<evidence type="ECO:0000313" key="1">
    <source>
        <dbReference type="EMBL" id="SHI24999.1"/>
    </source>
</evidence>
<sequence>MTYIEVIDEIDAYNRRRESETKDYMHTRAALDYHLGRLIGIAFNDPKKYPDSFEKAYPHLFKKERKVFDYQEHKAQFAAYAKVHNQQRGGTQK</sequence>
<gene>
    <name evidence="1" type="ORF">SAMN02745823_03889</name>
</gene>
<accession>A0A1M5ZLJ3</accession>
<dbReference type="OrthoDB" id="1957632at2"/>
<dbReference type="Proteomes" id="UP000183995">
    <property type="component" value="Unassembled WGS sequence"/>
</dbReference>
<protein>
    <submittedName>
        <fullName evidence="1">Uncharacterized protein</fullName>
    </submittedName>
</protein>
<dbReference type="AlphaFoldDB" id="A0A1M5ZLJ3"/>
<keyword evidence="2" id="KW-1185">Reference proteome</keyword>
<reference evidence="1 2" key="1">
    <citation type="submission" date="2016-11" db="EMBL/GenBank/DDBJ databases">
        <authorList>
            <person name="Jaros S."/>
            <person name="Januszkiewicz K."/>
            <person name="Wedrychowicz H."/>
        </authorList>
    </citation>
    <scope>NUCLEOTIDE SEQUENCE [LARGE SCALE GENOMIC DNA]</scope>
    <source>
        <strain evidence="1 2">DSM 10068</strain>
    </source>
</reference>
<evidence type="ECO:0000313" key="2">
    <source>
        <dbReference type="Proteomes" id="UP000183995"/>
    </source>
</evidence>
<dbReference type="RefSeq" id="WP_073083382.1">
    <property type="nucleotide sequence ID" value="NZ_FQXV01000031.1"/>
</dbReference>
<dbReference type="EMBL" id="FQXV01000031">
    <property type="protein sequence ID" value="SHI24999.1"/>
    <property type="molecule type" value="Genomic_DNA"/>
</dbReference>
<proteinExistence type="predicted"/>
<organism evidence="1 2">
    <name type="scientific">Sporobacter termitidis DSM 10068</name>
    <dbReference type="NCBI Taxonomy" id="1123282"/>
    <lineage>
        <taxon>Bacteria</taxon>
        <taxon>Bacillati</taxon>
        <taxon>Bacillota</taxon>
        <taxon>Clostridia</taxon>
        <taxon>Eubacteriales</taxon>
        <taxon>Oscillospiraceae</taxon>
        <taxon>Sporobacter</taxon>
    </lineage>
</organism>